<evidence type="ECO:0000313" key="2">
    <source>
        <dbReference type="EMBL" id="MCV7419891.1"/>
    </source>
</evidence>
<comment type="caution">
    <text evidence="2">The sequence shown here is derived from an EMBL/GenBank/DDBJ whole genome shotgun (WGS) entry which is preliminary data.</text>
</comment>
<name>A0A9X2YYJ0_9MYCO</name>
<sequence length="153" mass="14973">MRKTLGAVAVAAAVAGVGGAAISAATATSFHGGAGGFGGFGDFAGFGGPQGPPPGGHRAETDPAALHGEYVVPDDHGGYSTVLEQTGIITAISPSAVTARSADGFTESYVIREPEETAAKPPFATGDTVVIKATRNGEAAVVTTMGPPLSPGH</sequence>
<accession>A0A9X2YYJ0</accession>
<reference evidence="2" key="1">
    <citation type="submission" date="2020-07" db="EMBL/GenBank/DDBJ databases">
        <authorList>
            <person name="Pettersson B.M.F."/>
            <person name="Behra P.R.K."/>
            <person name="Ramesh M."/>
            <person name="Das S."/>
            <person name="Dasgupta S."/>
            <person name="Kirsebom L.A."/>
        </authorList>
    </citation>
    <scope>NUCLEOTIDE SEQUENCE</scope>
    <source>
        <strain evidence="2">DSM 44838</strain>
    </source>
</reference>
<keyword evidence="3" id="KW-1185">Reference proteome</keyword>
<feature type="signal peptide" evidence="1">
    <location>
        <begin position="1"/>
        <end position="20"/>
    </location>
</feature>
<evidence type="ECO:0000256" key="1">
    <source>
        <dbReference type="SAM" id="SignalP"/>
    </source>
</evidence>
<evidence type="ECO:0000313" key="3">
    <source>
        <dbReference type="Proteomes" id="UP001141629"/>
    </source>
</evidence>
<proteinExistence type="predicted"/>
<reference evidence="2" key="2">
    <citation type="journal article" date="2022" name="BMC Genomics">
        <title>Comparative genome analysis of mycobacteria focusing on tRNA and non-coding RNA.</title>
        <authorList>
            <person name="Behra P.R.K."/>
            <person name="Pettersson B.M.F."/>
            <person name="Ramesh M."/>
            <person name="Das S."/>
            <person name="Dasgupta S."/>
            <person name="Kirsebom L.A."/>
        </authorList>
    </citation>
    <scope>NUCLEOTIDE SEQUENCE</scope>
    <source>
        <strain evidence="2">DSM 44838</strain>
    </source>
</reference>
<feature type="chain" id="PRO_5040947392" description="DUF5666 domain-containing protein" evidence="1">
    <location>
        <begin position="21"/>
        <end position="153"/>
    </location>
</feature>
<dbReference type="Proteomes" id="UP001141629">
    <property type="component" value="Unassembled WGS sequence"/>
</dbReference>
<dbReference type="EMBL" id="JACKVK010000003">
    <property type="protein sequence ID" value="MCV7419891.1"/>
    <property type="molecule type" value="Genomic_DNA"/>
</dbReference>
<organism evidence="2 3">
    <name type="scientific">Mycobacterium yunnanensis</name>
    <dbReference type="NCBI Taxonomy" id="368477"/>
    <lineage>
        <taxon>Bacteria</taxon>
        <taxon>Bacillati</taxon>
        <taxon>Actinomycetota</taxon>
        <taxon>Actinomycetes</taxon>
        <taxon>Mycobacteriales</taxon>
        <taxon>Mycobacteriaceae</taxon>
        <taxon>Mycobacterium</taxon>
    </lineage>
</organism>
<protein>
    <recommendedName>
        <fullName evidence="4">DUF5666 domain-containing protein</fullName>
    </recommendedName>
</protein>
<evidence type="ECO:0008006" key="4">
    <source>
        <dbReference type="Google" id="ProtNLM"/>
    </source>
</evidence>
<gene>
    <name evidence="2" type="ORF">H7K45_04995</name>
</gene>
<keyword evidence="1" id="KW-0732">Signal</keyword>
<dbReference type="AlphaFoldDB" id="A0A9X2YYJ0"/>